<dbReference type="EMBL" id="MFDE01000036">
    <property type="protein sequence ID" value="OGE37819.1"/>
    <property type="molecule type" value="Genomic_DNA"/>
</dbReference>
<reference evidence="7 8" key="1">
    <citation type="journal article" date="2016" name="Nat. Commun.">
        <title>Thousands of microbial genomes shed light on interconnected biogeochemical processes in an aquifer system.</title>
        <authorList>
            <person name="Anantharaman K."/>
            <person name="Brown C.T."/>
            <person name="Hug L.A."/>
            <person name="Sharon I."/>
            <person name="Castelle C.J."/>
            <person name="Probst A.J."/>
            <person name="Thomas B.C."/>
            <person name="Singh A."/>
            <person name="Wilkins M.J."/>
            <person name="Karaoz U."/>
            <person name="Brodie E.L."/>
            <person name="Williams K.H."/>
            <person name="Hubbard S.S."/>
            <person name="Banfield J.F."/>
        </authorList>
    </citation>
    <scope>NUCLEOTIDE SEQUENCE [LARGE SCALE GENOMIC DNA]</scope>
</reference>
<dbReference type="Gene3D" id="3.30.700.10">
    <property type="entry name" value="Glycoprotein, Type 4 Pilin"/>
    <property type="match status" value="1"/>
</dbReference>
<gene>
    <name evidence="7" type="ORF">A3F00_03170</name>
</gene>
<dbReference type="GO" id="GO:0016020">
    <property type="term" value="C:membrane"/>
    <property type="evidence" value="ECO:0007669"/>
    <property type="project" value="UniProtKB-SubCell"/>
</dbReference>
<keyword evidence="3 6" id="KW-0812">Transmembrane</keyword>
<sequence length="360" mass="38540">MSSKGFTLIELITVITIIAVLSGIGLTSFRGVQSKARDSTRKNDLRQLSVALELYKQNNNGGYYSTGTSECSLANSDTFYSAISPFMSGGSVPSDPLTQNGKYCYFSEGTNGQSFRLFAKLENCSDKDVIDPASCSPTQYNFSVASQDLTIALGPTSAPTAAPTAAPTPTCTQSPPQTFVVAASGDDGFISISDATYPPSENISVNTDSVDYFMARKRFSFGLYDVGVGLVRWNTSSIPDNAEITSATFRGYVVYKGDVDNRSLTADWYTAWPIDSADFTETAQTTALSGVDITSITLNATNDFTLQNVVANISKTGYTGLRFHISGGVPSGNGNEIQFTPFDHPTNPKPTLVVNYDICS</sequence>
<dbReference type="PANTHER" id="PTHR30093:SF44">
    <property type="entry name" value="TYPE II SECRETION SYSTEM CORE PROTEIN G"/>
    <property type="match status" value="1"/>
</dbReference>
<dbReference type="NCBIfam" id="TIGR02532">
    <property type="entry name" value="IV_pilin_GFxxxE"/>
    <property type="match status" value="1"/>
</dbReference>
<dbReference type="PANTHER" id="PTHR30093">
    <property type="entry name" value="GENERAL SECRETION PATHWAY PROTEIN G"/>
    <property type="match status" value="1"/>
</dbReference>
<evidence type="ECO:0000256" key="2">
    <source>
        <dbReference type="ARBA" id="ARBA00022481"/>
    </source>
</evidence>
<dbReference type="Proteomes" id="UP000176527">
    <property type="component" value="Unassembled WGS sequence"/>
</dbReference>
<evidence type="ECO:0000256" key="4">
    <source>
        <dbReference type="ARBA" id="ARBA00022989"/>
    </source>
</evidence>
<accession>A0A1F5KA83</accession>
<dbReference type="GO" id="GO:0015628">
    <property type="term" value="P:protein secretion by the type II secretion system"/>
    <property type="evidence" value="ECO:0007669"/>
    <property type="project" value="InterPro"/>
</dbReference>
<evidence type="ECO:0000256" key="3">
    <source>
        <dbReference type="ARBA" id="ARBA00022692"/>
    </source>
</evidence>
<comment type="subcellular location">
    <subcellularLocation>
        <location evidence="1">Membrane</location>
        <topology evidence="1">Single-pass membrane protein</topology>
    </subcellularLocation>
</comment>
<evidence type="ECO:0008006" key="9">
    <source>
        <dbReference type="Google" id="ProtNLM"/>
    </source>
</evidence>
<evidence type="ECO:0000256" key="6">
    <source>
        <dbReference type="SAM" id="Phobius"/>
    </source>
</evidence>
<proteinExistence type="predicted"/>
<dbReference type="AlphaFoldDB" id="A0A1F5KA83"/>
<comment type="caution">
    <text evidence="7">The sequence shown here is derived from an EMBL/GenBank/DDBJ whole genome shotgun (WGS) entry which is preliminary data.</text>
</comment>
<dbReference type="Pfam" id="PF07963">
    <property type="entry name" value="N_methyl"/>
    <property type="match status" value="1"/>
</dbReference>
<evidence type="ECO:0000256" key="1">
    <source>
        <dbReference type="ARBA" id="ARBA00004167"/>
    </source>
</evidence>
<keyword evidence="4 6" id="KW-1133">Transmembrane helix</keyword>
<keyword evidence="5 6" id="KW-0472">Membrane</keyword>
<dbReference type="GO" id="GO:0015627">
    <property type="term" value="C:type II protein secretion system complex"/>
    <property type="evidence" value="ECO:0007669"/>
    <property type="project" value="InterPro"/>
</dbReference>
<name>A0A1F5KA83_9BACT</name>
<dbReference type="InterPro" id="IPR012902">
    <property type="entry name" value="N_methyl_site"/>
</dbReference>
<dbReference type="InterPro" id="IPR000983">
    <property type="entry name" value="Bac_GSPG_pilin"/>
</dbReference>
<keyword evidence="2" id="KW-0488">Methylation</keyword>
<evidence type="ECO:0000313" key="7">
    <source>
        <dbReference type="EMBL" id="OGE37819.1"/>
    </source>
</evidence>
<protein>
    <recommendedName>
        <fullName evidence="9">Type II secretion system protein GspG C-terminal domain-containing protein</fullName>
    </recommendedName>
</protein>
<evidence type="ECO:0000313" key="8">
    <source>
        <dbReference type="Proteomes" id="UP000176527"/>
    </source>
</evidence>
<organism evidence="7 8">
    <name type="scientific">Candidatus Daviesbacteria bacterium RIFCSPHIGHO2_12_FULL_37_11</name>
    <dbReference type="NCBI Taxonomy" id="1797777"/>
    <lineage>
        <taxon>Bacteria</taxon>
        <taxon>Candidatus Daviesiibacteriota</taxon>
    </lineage>
</organism>
<feature type="transmembrane region" description="Helical" evidence="6">
    <location>
        <begin position="6"/>
        <end position="29"/>
    </location>
</feature>
<dbReference type="InterPro" id="IPR045584">
    <property type="entry name" value="Pilin-like"/>
</dbReference>
<dbReference type="PROSITE" id="PS00409">
    <property type="entry name" value="PROKAR_NTER_METHYL"/>
    <property type="match status" value="1"/>
</dbReference>
<dbReference type="PRINTS" id="PR00813">
    <property type="entry name" value="BCTERIALGSPG"/>
</dbReference>
<dbReference type="SUPFAM" id="SSF54523">
    <property type="entry name" value="Pili subunits"/>
    <property type="match status" value="1"/>
</dbReference>
<evidence type="ECO:0000256" key="5">
    <source>
        <dbReference type="ARBA" id="ARBA00023136"/>
    </source>
</evidence>